<name>A0A8S0Y488_9FIRM</name>
<dbReference type="EMBL" id="CDGJ01000027">
    <property type="protein sequence ID" value="CEJ06348.1"/>
    <property type="molecule type" value="Genomic_DNA"/>
</dbReference>
<accession>A0A8S0Y488</accession>
<gene>
    <name evidence="5" type="ORF">DEACI_0796</name>
    <name evidence="4" type="ORF">DEACI_3474</name>
</gene>
<evidence type="ECO:0000256" key="1">
    <source>
        <dbReference type="ARBA" id="ARBA00006484"/>
    </source>
</evidence>
<dbReference type="Gene3D" id="3.40.50.720">
    <property type="entry name" value="NAD(P)-binding Rossmann-like Domain"/>
    <property type="match status" value="1"/>
</dbReference>
<evidence type="ECO:0000256" key="2">
    <source>
        <dbReference type="ARBA" id="ARBA00023002"/>
    </source>
</evidence>
<dbReference type="GO" id="GO:0016491">
    <property type="term" value="F:oxidoreductase activity"/>
    <property type="evidence" value="ECO:0007669"/>
    <property type="project" value="UniProtKB-KW"/>
</dbReference>
<dbReference type="GO" id="GO:0032787">
    <property type="term" value="P:monocarboxylic acid metabolic process"/>
    <property type="evidence" value="ECO:0007669"/>
    <property type="project" value="UniProtKB-ARBA"/>
</dbReference>
<dbReference type="NCBIfam" id="NF009466">
    <property type="entry name" value="PRK12826.1-2"/>
    <property type="match status" value="1"/>
</dbReference>
<reference evidence="5" key="1">
    <citation type="submission" date="2014-11" db="EMBL/GenBank/DDBJ databases">
        <authorList>
            <person name="Hornung B.V."/>
        </authorList>
    </citation>
    <scope>NUCLEOTIDE SEQUENCE</scope>
    <source>
        <strain evidence="5">INE</strain>
    </source>
</reference>
<dbReference type="Proteomes" id="UP000836597">
    <property type="component" value="Chromosome"/>
</dbReference>
<evidence type="ECO:0000313" key="5">
    <source>
        <dbReference type="EMBL" id="CEJ06348.1"/>
    </source>
</evidence>
<dbReference type="InterPro" id="IPR020904">
    <property type="entry name" value="Sc_DH/Rdtase_CS"/>
</dbReference>
<dbReference type="EC" id="1.-.-.-" evidence="4"/>
<organism evidence="4">
    <name type="scientific">Acididesulfobacillus acetoxydans</name>
    <dbReference type="NCBI Taxonomy" id="1561005"/>
    <lineage>
        <taxon>Bacteria</taxon>
        <taxon>Bacillati</taxon>
        <taxon>Bacillota</taxon>
        <taxon>Clostridia</taxon>
        <taxon>Eubacteriales</taxon>
        <taxon>Peptococcaceae</taxon>
        <taxon>Acididesulfobacillus</taxon>
    </lineage>
</organism>
<dbReference type="FunFam" id="3.40.50.720:FF:000173">
    <property type="entry name" value="3-oxoacyl-[acyl-carrier protein] reductase"/>
    <property type="match status" value="1"/>
</dbReference>
<proteinExistence type="inferred from homology"/>
<dbReference type="InterPro" id="IPR036291">
    <property type="entry name" value="NAD(P)-bd_dom_sf"/>
</dbReference>
<evidence type="ECO:0000256" key="3">
    <source>
        <dbReference type="ARBA" id="ARBA00023221"/>
    </source>
</evidence>
<comment type="similarity">
    <text evidence="1">Belongs to the short-chain dehydrogenases/reductases (SDR) family.</text>
</comment>
<dbReference type="PRINTS" id="PR00081">
    <property type="entry name" value="GDHRDH"/>
</dbReference>
<keyword evidence="2 4" id="KW-0560">Oxidoreductase</keyword>
<dbReference type="KEGG" id="aacx:DEACI_3474"/>
<sequence>MVLRLHFEGNFKMIREVKKIMKVGNRVALITGSGQGLGRAIALAFAREGAKIAVNDIPFNEGKAVQTVQEIRQLGVEAEFFPADVSREAEVGGMVAGVLARFGRIDILVNNAGINRDGLLHKAESKNWEAVVAVNLTGPFNCTKAVLPGMRQQGYGRIVNMSSLTARMGIFGTGYYATTKAGLIGLTKVTAAENATKGITCNALAPGYVKTDMMLRYPEEQLKALIAKIPAGRLAEPEEIAEAALFFAADSSAYVTGAVLDINGGFLI</sequence>
<dbReference type="InterPro" id="IPR050259">
    <property type="entry name" value="SDR"/>
</dbReference>
<dbReference type="PANTHER" id="PTHR42879">
    <property type="entry name" value="3-OXOACYL-(ACYL-CARRIER-PROTEIN) REDUCTASE"/>
    <property type="match status" value="1"/>
</dbReference>
<dbReference type="Proteomes" id="UP001071230">
    <property type="component" value="Unassembled WGS sequence"/>
</dbReference>
<protein>
    <submittedName>
        <fullName evidence="5">3-oxoacyl-[acyl-carrier-protein] reductase FabG</fullName>
    </submittedName>
    <submittedName>
        <fullName evidence="4">Short-chain dehydrogenase/reductase, conserved site</fullName>
        <ecNumber evidence="4">1.-.-.-</ecNumber>
    </submittedName>
</protein>
<dbReference type="PRINTS" id="PR00080">
    <property type="entry name" value="SDRFAMILY"/>
</dbReference>
<dbReference type="EMBL" id="LR746496">
    <property type="protein sequence ID" value="CAA7602795.1"/>
    <property type="molecule type" value="Genomic_DNA"/>
</dbReference>
<dbReference type="Pfam" id="PF13561">
    <property type="entry name" value="adh_short_C2"/>
    <property type="match status" value="1"/>
</dbReference>
<dbReference type="PANTHER" id="PTHR42879:SF2">
    <property type="entry name" value="3-OXOACYL-[ACYL-CARRIER-PROTEIN] REDUCTASE FABG"/>
    <property type="match status" value="1"/>
</dbReference>
<dbReference type="InterPro" id="IPR002347">
    <property type="entry name" value="SDR_fam"/>
</dbReference>
<keyword evidence="6" id="KW-1185">Reference proteome</keyword>
<evidence type="ECO:0000313" key="6">
    <source>
        <dbReference type="Proteomes" id="UP001071230"/>
    </source>
</evidence>
<keyword evidence="3" id="KW-0753">Steroid metabolism</keyword>
<dbReference type="GO" id="GO:0008202">
    <property type="term" value="P:steroid metabolic process"/>
    <property type="evidence" value="ECO:0007669"/>
    <property type="project" value="UniProtKB-KW"/>
</dbReference>
<evidence type="ECO:0000313" key="4">
    <source>
        <dbReference type="EMBL" id="CAA7602795.1"/>
    </source>
</evidence>
<dbReference type="SUPFAM" id="SSF51735">
    <property type="entry name" value="NAD(P)-binding Rossmann-fold domains"/>
    <property type="match status" value="1"/>
</dbReference>
<keyword evidence="3" id="KW-0443">Lipid metabolism</keyword>
<dbReference type="AlphaFoldDB" id="A0A8S0Y488"/>
<dbReference type="PROSITE" id="PS00061">
    <property type="entry name" value="ADH_SHORT"/>
    <property type="match status" value="1"/>
</dbReference>
<reference evidence="4" key="2">
    <citation type="submission" date="2020-01" db="EMBL/GenBank/DDBJ databases">
        <authorList>
            <person name="Hornung B."/>
        </authorList>
    </citation>
    <scope>NUCLEOTIDE SEQUENCE</scope>
    <source>
        <strain evidence="4">PacBioINE</strain>
    </source>
</reference>